<protein>
    <submittedName>
        <fullName evidence="1">Uncharacterized protein</fullName>
    </submittedName>
</protein>
<accession>A0A840G2H8</accession>
<comment type="caution">
    <text evidence="1">The sequence shown here is derived from an EMBL/GenBank/DDBJ whole genome shotgun (WGS) entry which is preliminary data.</text>
</comment>
<sequence length="72" mass="8121">MCSTYYRLRGKASGDFICMDAVGRLSRTADPAGAHSFCEHVAKDVARRAERLMREAIERIPSAPQKIMTRTY</sequence>
<reference evidence="1 2" key="1">
    <citation type="submission" date="2020-08" db="EMBL/GenBank/DDBJ databases">
        <title>Genome sequencing of Purple Non-Sulfur Bacteria from various extreme environments.</title>
        <authorList>
            <person name="Mayer M."/>
        </authorList>
    </citation>
    <scope>NUCLEOTIDE SEQUENCE [LARGE SCALE GENOMIC DNA]</scope>
    <source>
        <strain evidence="1 2">2761</strain>
    </source>
</reference>
<evidence type="ECO:0000313" key="2">
    <source>
        <dbReference type="Proteomes" id="UP000587070"/>
    </source>
</evidence>
<dbReference type="EMBL" id="JACIGE010000011">
    <property type="protein sequence ID" value="MBB4248514.1"/>
    <property type="molecule type" value="Genomic_DNA"/>
</dbReference>
<dbReference type="OrthoDB" id="9990404at2"/>
<keyword evidence="2" id="KW-1185">Reference proteome</keyword>
<dbReference type="AlphaFoldDB" id="A0A840G2H8"/>
<dbReference type="RefSeq" id="WP_153116339.1">
    <property type="nucleotide sequence ID" value="NZ_JACIGE010000011.1"/>
</dbReference>
<gene>
    <name evidence="1" type="ORF">GGD90_002906</name>
</gene>
<proteinExistence type="predicted"/>
<dbReference type="Proteomes" id="UP000587070">
    <property type="component" value="Unassembled WGS sequence"/>
</dbReference>
<organism evidence="1 2">
    <name type="scientific">Rhodocyclus tenuis</name>
    <name type="common">Rhodospirillum tenue</name>
    <dbReference type="NCBI Taxonomy" id="1066"/>
    <lineage>
        <taxon>Bacteria</taxon>
        <taxon>Pseudomonadati</taxon>
        <taxon>Pseudomonadota</taxon>
        <taxon>Betaproteobacteria</taxon>
        <taxon>Rhodocyclales</taxon>
        <taxon>Rhodocyclaceae</taxon>
        <taxon>Rhodocyclus</taxon>
    </lineage>
</organism>
<evidence type="ECO:0000313" key="1">
    <source>
        <dbReference type="EMBL" id="MBB4248514.1"/>
    </source>
</evidence>
<name>A0A840G2H8_RHOTE</name>